<evidence type="ECO:0000256" key="3">
    <source>
        <dbReference type="ARBA" id="ARBA00022692"/>
    </source>
</evidence>
<dbReference type="EMBL" id="SEYY01004105">
    <property type="protein sequence ID" value="KAB7503961.1"/>
    <property type="molecule type" value="Genomic_DNA"/>
</dbReference>
<dbReference type="GO" id="GO:0016020">
    <property type="term" value="C:membrane"/>
    <property type="evidence" value="ECO:0007669"/>
    <property type="project" value="UniProtKB-SubCell"/>
</dbReference>
<feature type="transmembrane region" description="Helical" evidence="7">
    <location>
        <begin position="148"/>
        <end position="170"/>
    </location>
</feature>
<keyword evidence="4" id="KW-0914">Notch signaling pathway</keyword>
<comment type="subcellular location">
    <subcellularLocation>
        <location evidence="1">Membrane</location>
        <topology evidence="1">Multi-pass membrane protein</topology>
    </subcellularLocation>
</comment>
<comment type="caution">
    <text evidence="8">The sequence shown here is derived from an EMBL/GenBank/DDBJ whole genome shotgun (WGS) entry which is preliminary data.</text>
</comment>
<evidence type="ECO:0000313" key="8">
    <source>
        <dbReference type="EMBL" id="KAB7503961.1"/>
    </source>
</evidence>
<dbReference type="OrthoDB" id="6507463at2759"/>
<dbReference type="InterPro" id="IPR009294">
    <property type="entry name" value="Aph-1"/>
</dbReference>
<feature type="transmembrane region" description="Helical" evidence="7">
    <location>
        <begin position="6"/>
        <end position="26"/>
    </location>
</feature>
<dbReference type="PANTHER" id="PTHR12889">
    <property type="entry name" value="GAMMA-SECRETASE SUBUNIT APH-1"/>
    <property type="match status" value="1"/>
</dbReference>
<dbReference type="Proteomes" id="UP000326759">
    <property type="component" value="Unassembled WGS sequence"/>
</dbReference>
<evidence type="ECO:0000256" key="6">
    <source>
        <dbReference type="ARBA" id="ARBA00023136"/>
    </source>
</evidence>
<gene>
    <name evidence="8" type="primary">aph-1</name>
    <name evidence="8" type="ORF">Anas_06857</name>
</gene>
<evidence type="ECO:0000256" key="4">
    <source>
        <dbReference type="ARBA" id="ARBA00022976"/>
    </source>
</evidence>
<feature type="transmembrane region" description="Helical" evidence="7">
    <location>
        <begin position="182"/>
        <end position="202"/>
    </location>
</feature>
<dbReference type="Pfam" id="PF06105">
    <property type="entry name" value="Aph-1"/>
    <property type="match status" value="1"/>
</dbReference>
<evidence type="ECO:0000256" key="5">
    <source>
        <dbReference type="ARBA" id="ARBA00022989"/>
    </source>
</evidence>
<dbReference type="GO" id="GO:0016485">
    <property type="term" value="P:protein processing"/>
    <property type="evidence" value="ECO:0007669"/>
    <property type="project" value="InterPro"/>
</dbReference>
<protein>
    <submittedName>
        <fullName evidence="8">Gamma-secretase subunit Aph-1</fullName>
    </submittedName>
</protein>
<keyword evidence="3 7" id="KW-0812">Transmembrane</keyword>
<organism evidence="8 9">
    <name type="scientific">Armadillidium nasatum</name>
    <dbReference type="NCBI Taxonomy" id="96803"/>
    <lineage>
        <taxon>Eukaryota</taxon>
        <taxon>Metazoa</taxon>
        <taxon>Ecdysozoa</taxon>
        <taxon>Arthropoda</taxon>
        <taxon>Crustacea</taxon>
        <taxon>Multicrustacea</taxon>
        <taxon>Malacostraca</taxon>
        <taxon>Eumalacostraca</taxon>
        <taxon>Peracarida</taxon>
        <taxon>Isopoda</taxon>
        <taxon>Oniscidea</taxon>
        <taxon>Crinocheta</taxon>
        <taxon>Armadillidiidae</taxon>
        <taxon>Armadillidium</taxon>
    </lineage>
</organism>
<feature type="transmembrane region" description="Helical" evidence="7">
    <location>
        <begin position="108"/>
        <end position="128"/>
    </location>
</feature>
<proteinExistence type="inferred from homology"/>
<evidence type="ECO:0000256" key="1">
    <source>
        <dbReference type="ARBA" id="ARBA00004141"/>
    </source>
</evidence>
<dbReference type="GO" id="GO:0007219">
    <property type="term" value="P:Notch signaling pathway"/>
    <property type="evidence" value="ECO:0007669"/>
    <property type="project" value="UniProtKB-KW"/>
</dbReference>
<evidence type="ECO:0000256" key="2">
    <source>
        <dbReference type="ARBA" id="ARBA00005577"/>
    </source>
</evidence>
<feature type="transmembrane region" description="Helical" evidence="7">
    <location>
        <begin position="62"/>
        <end position="84"/>
    </location>
</feature>
<accession>A0A5N5TBK8</accession>
<dbReference type="AlphaFoldDB" id="A0A5N5TBK8"/>
<sequence length="267" mass="29376">MTIAQFFGCTMIAFGPPLSMFVITIARDPVRTIMLVASAFFWLLALLFSSILFMVVTPLKDTIAFGAIFSVLFQELFRFLWFLLIQKAEVGLRKVSEGNIEIVENKHILAYVSGLGFGTISGVFSLVNVLADMTGPGTIGLKGDPREFFVASAFTSLAFILLQVFWGVLFFNALHKKIYWQLIYVIFSHLTCTSITLLNPFYAMTIPLVWAVTILSGALAFRAVGGTWRSLRNAMKRSPQVVQIQISTSRNSIDAGGATAGLKGCFA</sequence>
<reference evidence="8 9" key="1">
    <citation type="journal article" date="2019" name="PLoS Biol.">
        <title>Sex chromosomes control vertical transmission of feminizing Wolbachia symbionts in an isopod.</title>
        <authorList>
            <person name="Becking T."/>
            <person name="Chebbi M.A."/>
            <person name="Giraud I."/>
            <person name="Moumen B."/>
            <person name="Laverre T."/>
            <person name="Caubet Y."/>
            <person name="Peccoud J."/>
            <person name="Gilbert C."/>
            <person name="Cordaux R."/>
        </authorList>
    </citation>
    <scope>NUCLEOTIDE SEQUENCE [LARGE SCALE GENOMIC DNA]</scope>
    <source>
        <strain evidence="8">ANa2</strain>
        <tissue evidence="8">Whole body excluding digestive tract and cuticle</tissue>
    </source>
</reference>
<comment type="similarity">
    <text evidence="2">Belongs to the APH-1 family.</text>
</comment>
<feature type="transmembrane region" description="Helical" evidence="7">
    <location>
        <begin position="33"/>
        <end position="56"/>
    </location>
</feature>
<name>A0A5N5TBK8_9CRUS</name>
<evidence type="ECO:0000313" key="9">
    <source>
        <dbReference type="Proteomes" id="UP000326759"/>
    </source>
</evidence>
<keyword evidence="9" id="KW-1185">Reference proteome</keyword>
<feature type="transmembrane region" description="Helical" evidence="7">
    <location>
        <begin position="208"/>
        <end position="228"/>
    </location>
</feature>
<keyword evidence="6 7" id="KW-0472">Membrane</keyword>
<evidence type="ECO:0000256" key="7">
    <source>
        <dbReference type="SAM" id="Phobius"/>
    </source>
</evidence>
<keyword evidence="5 7" id="KW-1133">Transmembrane helix</keyword>